<dbReference type="EMBL" id="ABWE02002726">
    <property type="status" value="NOT_ANNOTATED_CDS"/>
    <property type="molecule type" value="Genomic_DNA"/>
</dbReference>
<keyword evidence="2" id="KW-1185">Reference proteome</keyword>
<reference evidence="1" key="2">
    <citation type="submission" date="2015-06" db="UniProtKB">
        <authorList>
            <consortium name="EnsemblProtists"/>
        </authorList>
    </citation>
    <scope>IDENTIFICATION</scope>
    <source>
        <strain evidence="1">Emoy2</strain>
    </source>
</reference>
<evidence type="ECO:0000313" key="2">
    <source>
        <dbReference type="Proteomes" id="UP000011713"/>
    </source>
</evidence>
<name>M4C3R9_HYAAE</name>
<dbReference type="EnsemblProtists" id="HpaT813737">
    <property type="protein sequence ID" value="HpaP813737"/>
    <property type="gene ID" value="HpaG813737"/>
</dbReference>
<dbReference type="VEuPathDB" id="FungiDB:HpaG813736"/>
<dbReference type="AlphaFoldDB" id="M4C3R9"/>
<proteinExistence type="predicted"/>
<dbReference type="InParanoid" id="M4C3R9"/>
<dbReference type="Proteomes" id="UP000011713">
    <property type="component" value="Unassembled WGS sequence"/>
</dbReference>
<protein>
    <submittedName>
        <fullName evidence="1">Uncharacterized protein</fullName>
    </submittedName>
</protein>
<accession>M4C3R9</accession>
<dbReference type="EnsemblProtists" id="HpaT813736">
    <property type="protein sequence ID" value="HpaP813736"/>
    <property type="gene ID" value="HpaG813736"/>
</dbReference>
<dbReference type="HOGENOM" id="CLU_2836696_0_0_1"/>
<reference evidence="2" key="1">
    <citation type="journal article" date="2010" name="Science">
        <title>Signatures of adaptation to obligate biotrophy in the Hyaloperonospora arabidopsidis genome.</title>
        <authorList>
            <person name="Baxter L."/>
            <person name="Tripathy S."/>
            <person name="Ishaque N."/>
            <person name="Boot N."/>
            <person name="Cabral A."/>
            <person name="Kemen E."/>
            <person name="Thines M."/>
            <person name="Ah-Fong A."/>
            <person name="Anderson R."/>
            <person name="Badejoko W."/>
            <person name="Bittner-Eddy P."/>
            <person name="Boore J.L."/>
            <person name="Chibucos M.C."/>
            <person name="Coates M."/>
            <person name="Dehal P."/>
            <person name="Delehaunty K."/>
            <person name="Dong S."/>
            <person name="Downton P."/>
            <person name="Dumas B."/>
            <person name="Fabro G."/>
            <person name="Fronick C."/>
            <person name="Fuerstenberg S.I."/>
            <person name="Fulton L."/>
            <person name="Gaulin E."/>
            <person name="Govers F."/>
            <person name="Hughes L."/>
            <person name="Humphray S."/>
            <person name="Jiang R.H."/>
            <person name="Judelson H."/>
            <person name="Kamoun S."/>
            <person name="Kyung K."/>
            <person name="Meijer H."/>
            <person name="Minx P."/>
            <person name="Morris P."/>
            <person name="Nelson J."/>
            <person name="Phuntumart V."/>
            <person name="Qutob D."/>
            <person name="Rehmany A."/>
            <person name="Rougon-Cardoso A."/>
            <person name="Ryden P."/>
            <person name="Torto-Alalibo T."/>
            <person name="Studholme D."/>
            <person name="Wang Y."/>
            <person name="Win J."/>
            <person name="Wood J."/>
            <person name="Clifton S.W."/>
            <person name="Rogers J."/>
            <person name="Van den Ackerveken G."/>
            <person name="Jones J.D."/>
            <person name="McDowell J.M."/>
            <person name="Beynon J."/>
            <person name="Tyler B.M."/>
        </authorList>
    </citation>
    <scope>NUCLEOTIDE SEQUENCE [LARGE SCALE GENOMIC DNA]</scope>
    <source>
        <strain evidence="2">Emoy2</strain>
    </source>
</reference>
<evidence type="ECO:0000313" key="1">
    <source>
        <dbReference type="EnsemblProtists" id="HpaP813737"/>
    </source>
</evidence>
<sequence>MTCWCLPATDFLMTQCLVQVELARRYPVPSADSIRRKAMTMVPNLTRRLSERSALPFVGESHGVET</sequence>
<organism evidence="1 2">
    <name type="scientific">Hyaloperonospora arabidopsidis (strain Emoy2)</name>
    <name type="common">Downy mildew agent</name>
    <name type="synonym">Peronospora arabidopsidis</name>
    <dbReference type="NCBI Taxonomy" id="559515"/>
    <lineage>
        <taxon>Eukaryota</taxon>
        <taxon>Sar</taxon>
        <taxon>Stramenopiles</taxon>
        <taxon>Oomycota</taxon>
        <taxon>Peronosporomycetes</taxon>
        <taxon>Peronosporales</taxon>
        <taxon>Peronosporaceae</taxon>
        <taxon>Hyaloperonospora</taxon>
    </lineage>
</organism>